<dbReference type="AlphaFoldDB" id="A0AAV4MPJ8"/>
<gene>
    <name evidence="1" type="ORF">CEXT_46441</name>
</gene>
<comment type="caution">
    <text evidence="1">The sequence shown here is derived from an EMBL/GenBank/DDBJ whole genome shotgun (WGS) entry which is preliminary data.</text>
</comment>
<sequence>MFEGKVRIKLSGKPLERLANILSAFQRFSRQNPRRLQGRRSPRDRSRCHGIRRMRWNAGVGQREGDAGLARGDRTNWRRSHTIEMSRPLRLVLANRAIAEGNC</sequence>
<evidence type="ECO:0000313" key="1">
    <source>
        <dbReference type="EMBL" id="GIX74303.1"/>
    </source>
</evidence>
<reference evidence="1 2" key="1">
    <citation type="submission" date="2021-06" db="EMBL/GenBank/DDBJ databases">
        <title>Caerostris extrusa draft genome.</title>
        <authorList>
            <person name="Kono N."/>
            <person name="Arakawa K."/>
        </authorList>
    </citation>
    <scope>NUCLEOTIDE SEQUENCE [LARGE SCALE GENOMIC DNA]</scope>
</reference>
<accession>A0AAV4MPJ8</accession>
<protein>
    <submittedName>
        <fullName evidence="1">Uncharacterized protein</fullName>
    </submittedName>
</protein>
<name>A0AAV4MPJ8_CAEEX</name>
<dbReference type="Proteomes" id="UP001054945">
    <property type="component" value="Unassembled WGS sequence"/>
</dbReference>
<proteinExistence type="predicted"/>
<keyword evidence="2" id="KW-1185">Reference proteome</keyword>
<dbReference type="EMBL" id="BPLR01002497">
    <property type="protein sequence ID" value="GIX74303.1"/>
    <property type="molecule type" value="Genomic_DNA"/>
</dbReference>
<organism evidence="1 2">
    <name type="scientific">Caerostris extrusa</name>
    <name type="common">Bark spider</name>
    <name type="synonym">Caerostris bankana</name>
    <dbReference type="NCBI Taxonomy" id="172846"/>
    <lineage>
        <taxon>Eukaryota</taxon>
        <taxon>Metazoa</taxon>
        <taxon>Ecdysozoa</taxon>
        <taxon>Arthropoda</taxon>
        <taxon>Chelicerata</taxon>
        <taxon>Arachnida</taxon>
        <taxon>Araneae</taxon>
        <taxon>Araneomorphae</taxon>
        <taxon>Entelegynae</taxon>
        <taxon>Araneoidea</taxon>
        <taxon>Araneidae</taxon>
        <taxon>Caerostris</taxon>
    </lineage>
</organism>
<evidence type="ECO:0000313" key="2">
    <source>
        <dbReference type="Proteomes" id="UP001054945"/>
    </source>
</evidence>